<keyword evidence="4" id="KW-1185">Reference proteome</keyword>
<dbReference type="Gene3D" id="3.40.50.1820">
    <property type="entry name" value="alpha/beta hydrolase"/>
    <property type="match status" value="1"/>
</dbReference>
<sequence>MSRRFLPALLAPSLTLALAWPTAAAAAPSPTLHDDNPNGKSGDWYTGAIPPNASDDKPVLLFVQGLHSDYTTWTADDDYYTAAYNAGYRTAFVQLPDADGAGGSMWTNGSVLADVIKKAADYYHVPQINVIAHSKGGIDTQAALVHYGAHPYVNVVHQLGTPNKGSELADLAYSDWTWWLAEILGMRDDAVYSLQTSYMAQFREQTDSRPEARKAATYMGAATGDDGWFSATWFAHAVLPGSDDGAVSLDSAFGLPYGIRAFTDNGSETLSHSMLRYASKTWEQVRPKLKLASAGWSEAGAAEAEWADAGLAEEADQAVRVPARSGDEAAGAIYRGGEVDGVQTERIPLEGGIENVLIDIMVADKATAVELISPSGEVYKPEEGEAVPDELGIFGKAVHRVFSLDKPEKGEWTARISGERDAYFLLAAVQGGVDLKWRADKQVFKKNDTASLQLATRSGKAKQTSLQQAALRRSGSGKGTALQQLRVHAASDSEMNVRFQVPSEPGVYNLSFEVSGVDESGEAFTRSVNYNFAVTDEDGEIPRPE</sequence>
<dbReference type="AlphaFoldDB" id="A0A9X3TQM3"/>
<proteinExistence type="predicted"/>
<feature type="region of interest" description="Disordered" evidence="1">
    <location>
        <begin position="27"/>
        <end position="48"/>
    </location>
</feature>
<organism evidence="3 4">
    <name type="scientific">Brevibacillus thermoruber</name>
    <dbReference type="NCBI Taxonomy" id="33942"/>
    <lineage>
        <taxon>Bacteria</taxon>
        <taxon>Bacillati</taxon>
        <taxon>Bacillota</taxon>
        <taxon>Bacilli</taxon>
        <taxon>Bacillales</taxon>
        <taxon>Paenibacillaceae</taxon>
        <taxon>Brevibacillus</taxon>
    </lineage>
</organism>
<feature type="chain" id="PRO_5040782180" evidence="2">
    <location>
        <begin position="27"/>
        <end position="545"/>
    </location>
</feature>
<name>A0A9X3TQM3_9BACL</name>
<evidence type="ECO:0000256" key="1">
    <source>
        <dbReference type="SAM" id="MobiDB-lite"/>
    </source>
</evidence>
<comment type="caution">
    <text evidence="3">The sequence shown here is derived from an EMBL/GenBank/DDBJ whole genome shotgun (WGS) entry which is preliminary data.</text>
</comment>
<dbReference type="SUPFAM" id="SSF53474">
    <property type="entry name" value="alpha/beta-Hydrolases"/>
    <property type="match status" value="1"/>
</dbReference>
<feature type="signal peptide" evidence="2">
    <location>
        <begin position="1"/>
        <end position="26"/>
    </location>
</feature>
<reference evidence="3" key="1">
    <citation type="submission" date="2022-12" db="EMBL/GenBank/DDBJ databases">
        <title>Draft genome sequence of the thermophilic strain Brevibacillus thermoruber HT42, isolated from Los Humeros, Puebla, Mexico, with biotechnological potential.</title>
        <authorList>
            <person name="Lara Sanchez J."/>
            <person name="Solis Palacios R."/>
            <person name="Bustos Baena A.S."/>
            <person name="Ruz Baez A.E."/>
            <person name="Espinosa Luna G."/>
            <person name="Oliart Ros R.M."/>
        </authorList>
    </citation>
    <scope>NUCLEOTIDE SEQUENCE</scope>
    <source>
        <strain evidence="3">HT42</strain>
    </source>
</reference>
<keyword evidence="3" id="KW-0378">Hydrolase</keyword>
<dbReference type="GO" id="GO:0016787">
    <property type="term" value="F:hydrolase activity"/>
    <property type="evidence" value="ECO:0007669"/>
    <property type="project" value="UniProtKB-KW"/>
</dbReference>
<dbReference type="EMBL" id="JAPYYP010000012">
    <property type="protein sequence ID" value="MDA5108971.1"/>
    <property type="molecule type" value="Genomic_DNA"/>
</dbReference>
<gene>
    <name evidence="3" type="ORF">O3V59_11415</name>
</gene>
<accession>A0A9X3TQM3</accession>
<evidence type="ECO:0000256" key="2">
    <source>
        <dbReference type="SAM" id="SignalP"/>
    </source>
</evidence>
<dbReference type="InterPro" id="IPR029058">
    <property type="entry name" value="AB_hydrolase_fold"/>
</dbReference>
<evidence type="ECO:0000313" key="3">
    <source>
        <dbReference type="EMBL" id="MDA5108971.1"/>
    </source>
</evidence>
<keyword evidence="2" id="KW-0732">Signal</keyword>
<dbReference type="RefSeq" id="WP_271140143.1">
    <property type="nucleotide sequence ID" value="NZ_JAPYYP010000012.1"/>
</dbReference>
<evidence type="ECO:0000313" key="4">
    <source>
        <dbReference type="Proteomes" id="UP001151071"/>
    </source>
</evidence>
<dbReference type="Proteomes" id="UP001151071">
    <property type="component" value="Unassembled WGS sequence"/>
</dbReference>
<protein>
    <submittedName>
        <fullName evidence="3">Alpha/beta hydrolase</fullName>
    </submittedName>
</protein>